<name>A0ACC1LFF9_9FUNG</name>
<evidence type="ECO:0000313" key="2">
    <source>
        <dbReference type="Proteomes" id="UP001140087"/>
    </source>
</evidence>
<organism evidence="1 2">
    <name type="scientific">Coemansia helicoidea</name>
    <dbReference type="NCBI Taxonomy" id="1286919"/>
    <lineage>
        <taxon>Eukaryota</taxon>
        <taxon>Fungi</taxon>
        <taxon>Fungi incertae sedis</taxon>
        <taxon>Zoopagomycota</taxon>
        <taxon>Kickxellomycotina</taxon>
        <taxon>Kickxellomycetes</taxon>
        <taxon>Kickxellales</taxon>
        <taxon>Kickxellaceae</taxon>
        <taxon>Coemansia</taxon>
    </lineage>
</organism>
<proteinExistence type="predicted"/>
<comment type="caution">
    <text evidence="1">The sequence shown here is derived from an EMBL/GenBank/DDBJ whole genome shotgun (WGS) entry which is preliminary data.</text>
</comment>
<dbReference type="EMBL" id="JANBUN010000085">
    <property type="protein sequence ID" value="KAJ2807114.1"/>
    <property type="molecule type" value="Genomic_DNA"/>
</dbReference>
<protein>
    <submittedName>
        <fullName evidence="1">Uncharacterized protein</fullName>
    </submittedName>
</protein>
<gene>
    <name evidence="1" type="ORF">H4R21_000604</name>
</gene>
<reference evidence="1" key="1">
    <citation type="submission" date="2022-07" db="EMBL/GenBank/DDBJ databases">
        <title>Phylogenomic reconstructions and comparative analyses of Kickxellomycotina fungi.</title>
        <authorList>
            <person name="Reynolds N.K."/>
            <person name="Stajich J.E."/>
            <person name="Barry K."/>
            <person name="Grigoriev I.V."/>
            <person name="Crous P."/>
            <person name="Smith M.E."/>
        </authorList>
    </citation>
    <scope>NUCLEOTIDE SEQUENCE</scope>
    <source>
        <strain evidence="1">BCRC 34780</strain>
    </source>
</reference>
<evidence type="ECO:0000313" key="1">
    <source>
        <dbReference type="EMBL" id="KAJ2807114.1"/>
    </source>
</evidence>
<sequence length="404" mass="44083">MEAIGTALHGVMAAVWAALYYCTWLFLGDCRVKLVAAAASDKKRNCVRALVEAHCPSLADPKKARYVPTPYLIGGMLQTVYCAYIALRRDKKSNIKYERELRTMRDGGTVSLDWYPGRIDDAKSTQPIVIVLSGLGGSSYEYHIRCLAKHLAVTTDGGMRVVVANHRGCGRTPLTSSQLYNGHDTSDLTEVIAHVSKMFPCAPLACIGFSLGSNLVMRYLGEAGDRTPLAAAVGVCCPFDTVTTGHMMNKPGFLNDNLFQPALMRTLKRTVSRNLDMIRSGNVEYDIDAIMRAKRMSEIDNAITAKAYGFKDCWEYYAAVSPIDSVDSIRRPFLAINTHDDPITPVAGVPLDKFESNPHTAAAIVDYGGHLGFFTGIPARIWFLDPVAEFLAAALAESGDSPPC</sequence>
<accession>A0ACC1LFF9</accession>
<dbReference type="Proteomes" id="UP001140087">
    <property type="component" value="Unassembled WGS sequence"/>
</dbReference>
<keyword evidence="2" id="KW-1185">Reference proteome</keyword>